<dbReference type="SUPFAM" id="SSF53474">
    <property type="entry name" value="alpha/beta-Hydrolases"/>
    <property type="match status" value="1"/>
</dbReference>
<dbReference type="PRINTS" id="PR00111">
    <property type="entry name" value="ABHYDROLASE"/>
</dbReference>
<protein>
    <submittedName>
        <fullName evidence="2">Alpha/beta hydrolase</fullName>
    </submittedName>
</protein>
<dbReference type="OrthoDB" id="7958481at2"/>
<dbReference type="PANTHER" id="PTHR43798">
    <property type="entry name" value="MONOACYLGLYCEROL LIPASE"/>
    <property type="match status" value="1"/>
</dbReference>
<keyword evidence="2" id="KW-0378">Hydrolase</keyword>
<proteinExistence type="predicted"/>
<dbReference type="InterPro" id="IPR029058">
    <property type="entry name" value="AB_hydrolase_fold"/>
</dbReference>
<evidence type="ECO:0000259" key="1">
    <source>
        <dbReference type="Pfam" id="PF00561"/>
    </source>
</evidence>
<feature type="domain" description="AB hydrolase-1" evidence="1">
    <location>
        <begin position="39"/>
        <end position="271"/>
    </location>
</feature>
<keyword evidence="3" id="KW-1185">Reference proteome</keyword>
<dbReference type="EMBL" id="CP032624">
    <property type="protein sequence ID" value="AYG03940.1"/>
    <property type="molecule type" value="Genomic_DNA"/>
</dbReference>
<gene>
    <name evidence="2" type="ORF">D7I44_10595</name>
</gene>
<dbReference type="GO" id="GO:0046464">
    <property type="term" value="P:acylglycerol catabolic process"/>
    <property type="evidence" value="ECO:0007669"/>
    <property type="project" value="TreeGrafter"/>
</dbReference>
<dbReference type="GO" id="GO:0016020">
    <property type="term" value="C:membrane"/>
    <property type="evidence" value="ECO:0007669"/>
    <property type="project" value="TreeGrafter"/>
</dbReference>
<accession>A0A387BSA6</accession>
<dbReference type="KEGG" id="gry:D7I44_10595"/>
<dbReference type="Pfam" id="PF00561">
    <property type="entry name" value="Abhydrolase_1"/>
    <property type="match status" value="1"/>
</dbReference>
<dbReference type="GO" id="GO:0047372">
    <property type="term" value="F:monoacylglycerol lipase activity"/>
    <property type="evidence" value="ECO:0007669"/>
    <property type="project" value="TreeGrafter"/>
</dbReference>
<organism evidence="2 3">
    <name type="scientific">Gryllotalpicola protaetiae</name>
    <dbReference type="NCBI Taxonomy" id="2419771"/>
    <lineage>
        <taxon>Bacteria</taxon>
        <taxon>Bacillati</taxon>
        <taxon>Actinomycetota</taxon>
        <taxon>Actinomycetes</taxon>
        <taxon>Micrococcales</taxon>
        <taxon>Microbacteriaceae</taxon>
        <taxon>Gryllotalpicola</taxon>
    </lineage>
</organism>
<name>A0A387BSA6_9MICO</name>
<dbReference type="Gene3D" id="3.40.50.1820">
    <property type="entry name" value="alpha/beta hydrolase"/>
    <property type="match status" value="1"/>
</dbReference>
<reference evidence="2 3" key="1">
    <citation type="submission" date="2018-09" db="EMBL/GenBank/DDBJ databases">
        <title>Genome sequencing of strain 2DFW10M-5.</title>
        <authorList>
            <person name="Heo J."/>
            <person name="Kim S.-J."/>
            <person name="Kwon S.-W."/>
        </authorList>
    </citation>
    <scope>NUCLEOTIDE SEQUENCE [LARGE SCALE GENOMIC DNA]</scope>
    <source>
        <strain evidence="2 3">2DFW10M-5</strain>
    </source>
</reference>
<dbReference type="Proteomes" id="UP000275069">
    <property type="component" value="Chromosome"/>
</dbReference>
<evidence type="ECO:0000313" key="2">
    <source>
        <dbReference type="EMBL" id="AYG03940.1"/>
    </source>
</evidence>
<dbReference type="AlphaFoldDB" id="A0A387BSA6"/>
<sequence length="287" mass="31145">MTQLDAPAAADTHNTAPTRFVEAGDNTFAYRRFGLPGEPPVLFIQHFRGNLDNFDPAITDALAASREVILFDNVGVGASTGKAPNTIAGMAADTARFVLALGLAQVDVLAHSMGGQVAQQLAATRPSLVRKLILVGTGPRGGTDMVRMSDYALSLFTIPFEPADLMWIPIQFSGSEAGQAAGRAYLKRIRARTDRDSDVSAETAMAHAAAAAEWGRPYQRRDYLQRITHPVLVVNGSEDVIIPTVNSFLLQQELPNAELVIYPDSNHGAHFQYHERFAATVLEFLDR</sequence>
<dbReference type="RefSeq" id="WP_120789472.1">
    <property type="nucleotide sequence ID" value="NZ_CP032624.1"/>
</dbReference>
<evidence type="ECO:0000313" key="3">
    <source>
        <dbReference type="Proteomes" id="UP000275069"/>
    </source>
</evidence>
<dbReference type="InterPro" id="IPR050266">
    <property type="entry name" value="AB_hydrolase_sf"/>
</dbReference>
<dbReference type="InterPro" id="IPR000073">
    <property type="entry name" value="AB_hydrolase_1"/>
</dbReference>
<dbReference type="PANTHER" id="PTHR43798:SF5">
    <property type="entry name" value="MONOACYLGLYCEROL LIPASE ABHD6"/>
    <property type="match status" value="1"/>
</dbReference>